<evidence type="ECO:0000313" key="3">
    <source>
        <dbReference type="EMBL" id="CDR35635.1"/>
    </source>
</evidence>
<dbReference type="InterPro" id="IPR000644">
    <property type="entry name" value="CBS_dom"/>
</dbReference>
<gene>
    <name evidence="3" type="ORF">RHTO0S_01e03752g</name>
</gene>
<dbReference type="SUPFAM" id="SSF54631">
    <property type="entry name" value="CBS-domain pair"/>
    <property type="match status" value="1"/>
</dbReference>
<dbReference type="Pfam" id="PF00571">
    <property type="entry name" value="CBS"/>
    <property type="match status" value="1"/>
</dbReference>
<dbReference type="InterPro" id="IPR046342">
    <property type="entry name" value="CBS_dom_sf"/>
</dbReference>
<organism evidence="3">
    <name type="scientific">Rhodotorula toruloides</name>
    <name type="common">Yeast</name>
    <name type="synonym">Rhodosporidium toruloides</name>
    <dbReference type="NCBI Taxonomy" id="5286"/>
    <lineage>
        <taxon>Eukaryota</taxon>
        <taxon>Fungi</taxon>
        <taxon>Dikarya</taxon>
        <taxon>Basidiomycota</taxon>
        <taxon>Pucciniomycotina</taxon>
        <taxon>Microbotryomycetes</taxon>
        <taxon>Sporidiobolales</taxon>
        <taxon>Sporidiobolaceae</taxon>
        <taxon>Rhodotorula</taxon>
    </lineage>
</organism>
<feature type="region of interest" description="Disordered" evidence="1">
    <location>
        <begin position="161"/>
        <end position="195"/>
    </location>
</feature>
<dbReference type="PANTHER" id="PTHR42115:SF1">
    <property type="entry name" value="BETA-SYNTHASE (BETA-THIONASE), PUTATIVE (AFU_ORTHOLOGUE AFUA_3G08420)-RELATED"/>
    <property type="match status" value="1"/>
</dbReference>
<protein>
    <submittedName>
        <fullName evidence="3">RHTO0S01e03752g1_1</fullName>
    </submittedName>
</protein>
<reference evidence="3" key="1">
    <citation type="journal article" date="2014" name="Genome Announc.">
        <title>Draft genome sequence of Rhodosporidium toruloides CECT1137, an oleaginous yeast of biotechnological interest.</title>
        <authorList>
            <person name="Morin N."/>
            <person name="Calcas X."/>
            <person name="Devillers H."/>
            <person name="Durrens P."/>
            <person name="Sherman D.J."/>
            <person name="Nicaud J.-M."/>
            <person name="Neuveglise C."/>
        </authorList>
    </citation>
    <scope>NUCLEOTIDE SEQUENCE</scope>
    <source>
        <strain evidence="3">CECT1137</strain>
    </source>
</reference>
<evidence type="ECO:0000259" key="2">
    <source>
        <dbReference type="Pfam" id="PF00571"/>
    </source>
</evidence>
<feature type="compositionally biased region" description="Low complexity" evidence="1">
    <location>
        <begin position="178"/>
        <end position="195"/>
    </location>
</feature>
<dbReference type="OrthoDB" id="2536440at2759"/>
<evidence type="ECO:0000256" key="1">
    <source>
        <dbReference type="SAM" id="MobiDB-lite"/>
    </source>
</evidence>
<name>A0A061AER3_RHOTO</name>
<dbReference type="EMBL" id="LK052936">
    <property type="protein sequence ID" value="CDR35635.1"/>
    <property type="molecule type" value="Genomic_DNA"/>
</dbReference>
<dbReference type="Gene3D" id="3.10.580.10">
    <property type="entry name" value="CBS-domain"/>
    <property type="match status" value="1"/>
</dbReference>
<accession>A0A061AER3</accession>
<sequence length="195" mass="20655">MVDYRGATVEDLQLSPALVLPVSTSIGTALQLAFERDFSILPLHSPSSRANLLGWLSIDELKPLAEQGKIDLDAPLSVLMEGGADNEAVNGTGKKPVKEFKKGRKYEVITPSTPLEELETFFARQKGPGGSGAFFALVTDAGRKFVLGVVTSEDLQKFTHRRFPSNPAPAQSNPTVALPPSLAGSAAATAQPLAV</sequence>
<proteinExistence type="predicted"/>
<feature type="domain" description="CBS" evidence="2">
    <location>
        <begin position="105"/>
        <end position="157"/>
    </location>
</feature>
<dbReference type="PANTHER" id="PTHR42115">
    <property type="entry name" value="BETA-SYNTHASE (BETA-THIONASE), PUTATIVE (AFU_ORTHOLOGUE AFUA_3G08420)-RELATED"/>
    <property type="match status" value="1"/>
</dbReference>
<dbReference type="AlphaFoldDB" id="A0A061AER3"/>